<gene>
    <name evidence="1" type="ORF">SAMN05421833_14835</name>
</gene>
<organism evidence="1 2">
    <name type="scientific">Microbispora rosea</name>
    <dbReference type="NCBI Taxonomy" id="58117"/>
    <lineage>
        <taxon>Bacteria</taxon>
        <taxon>Bacillati</taxon>
        <taxon>Actinomycetota</taxon>
        <taxon>Actinomycetes</taxon>
        <taxon>Streptosporangiales</taxon>
        <taxon>Streptosporangiaceae</taxon>
        <taxon>Microbispora</taxon>
    </lineage>
</organism>
<dbReference type="Proteomes" id="UP000186096">
    <property type="component" value="Unassembled WGS sequence"/>
</dbReference>
<dbReference type="EMBL" id="FTNI01000048">
    <property type="protein sequence ID" value="SIS23885.1"/>
    <property type="molecule type" value="Genomic_DNA"/>
</dbReference>
<protein>
    <submittedName>
        <fullName evidence="1">Uncharacterized protein</fullName>
    </submittedName>
</protein>
<dbReference type="STRING" id="58117.SAMN05421833_14835"/>
<evidence type="ECO:0000313" key="1">
    <source>
        <dbReference type="EMBL" id="SIS23885.1"/>
    </source>
</evidence>
<sequence>MRCCVADCLASLVYEVNDLYGNIDIVDGDSGDPLAASLPTEAREEHWWIETDEAFFLRANRECRAYVRVELWSGPPSAVDPSWERSWSGRVRVPSGRLQARENFMSGDHETFDLGCADVEWSVHVHAKTLENHFDPDFPPDIFRVELFKLRFWRFAHR</sequence>
<accession>A0A1N7HG70</accession>
<evidence type="ECO:0000313" key="2">
    <source>
        <dbReference type="Proteomes" id="UP000186096"/>
    </source>
</evidence>
<name>A0A1N7HG70_9ACTN</name>
<reference evidence="2" key="1">
    <citation type="submission" date="2017-01" db="EMBL/GenBank/DDBJ databases">
        <authorList>
            <person name="Varghese N."/>
            <person name="Submissions S."/>
        </authorList>
    </citation>
    <scope>NUCLEOTIDE SEQUENCE [LARGE SCALE GENOMIC DNA]</scope>
    <source>
        <strain evidence="2">ATCC 12950</strain>
    </source>
</reference>
<dbReference type="AlphaFoldDB" id="A0A1N7HG70"/>
<proteinExistence type="predicted"/>
<keyword evidence="2" id="KW-1185">Reference proteome</keyword>